<proteinExistence type="predicted"/>
<dbReference type="AlphaFoldDB" id="A0A2S9I8V8"/>
<dbReference type="EMBL" id="PDET01000012">
    <property type="protein sequence ID" value="PRD14230.1"/>
    <property type="molecule type" value="Genomic_DNA"/>
</dbReference>
<dbReference type="Proteomes" id="UP000239181">
    <property type="component" value="Unassembled WGS sequence"/>
</dbReference>
<evidence type="ECO:0000313" key="1">
    <source>
        <dbReference type="EMBL" id="PRD14230.1"/>
    </source>
</evidence>
<sequence>MSHVSGAGSICSPAELNYKNYNDFADYLSFMQDNKFDPLSPKVPGLQDAYKSWCKEMKVNPLRSAILNGWSYRGC</sequence>
<keyword evidence="2" id="KW-1185">Reference proteome</keyword>
<gene>
    <name evidence="1" type="ORF">CQW29_16785</name>
</gene>
<evidence type="ECO:0000313" key="2">
    <source>
        <dbReference type="Proteomes" id="UP000239181"/>
    </source>
</evidence>
<accession>A0A2S9I8V8</accession>
<protein>
    <submittedName>
        <fullName evidence="1">Uncharacterized protein</fullName>
    </submittedName>
</protein>
<name>A0A2S9I8V8_9GAMM</name>
<reference evidence="1 2" key="1">
    <citation type="submission" date="2017-10" db="EMBL/GenBank/DDBJ databases">
        <title>Draft genome of two endophytic bacteria isolated from 'guarana' Paullinia cupana (Mart.) Ducke.</title>
        <authorList>
            <person name="Siqueira K.A."/>
            <person name="Liotti R.G."/>
            <person name="Mendes T.A."/>
            <person name="Soares M.A."/>
        </authorList>
    </citation>
    <scope>NUCLEOTIDE SEQUENCE [LARGE SCALE GENOMIC DNA]</scope>
    <source>
        <strain evidence="1 2">342</strain>
    </source>
</reference>
<comment type="caution">
    <text evidence="1">The sequence shown here is derived from an EMBL/GenBank/DDBJ whole genome shotgun (WGS) entry which is preliminary data.</text>
</comment>
<organism evidence="1 2">
    <name type="scientific">Pantoea coffeiphila</name>
    <dbReference type="NCBI Taxonomy" id="1465635"/>
    <lineage>
        <taxon>Bacteria</taxon>
        <taxon>Pseudomonadati</taxon>
        <taxon>Pseudomonadota</taxon>
        <taxon>Gammaproteobacteria</taxon>
        <taxon>Enterobacterales</taxon>
        <taxon>Erwiniaceae</taxon>
        <taxon>Pantoea</taxon>
    </lineage>
</organism>